<keyword evidence="2" id="KW-1185">Reference proteome</keyword>
<dbReference type="Gene3D" id="1.10.1200.10">
    <property type="entry name" value="ACP-like"/>
    <property type="match status" value="1"/>
</dbReference>
<organism evidence="1 2">
    <name type="scientific">Hymenobacter cyanobacteriorum</name>
    <dbReference type="NCBI Taxonomy" id="2926463"/>
    <lineage>
        <taxon>Bacteria</taxon>
        <taxon>Pseudomonadati</taxon>
        <taxon>Bacteroidota</taxon>
        <taxon>Cytophagia</taxon>
        <taxon>Cytophagales</taxon>
        <taxon>Hymenobacteraceae</taxon>
        <taxon>Hymenobacter</taxon>
    </lineage>
</organism>
<comment type="caution">
    <text evidence="1">The sequence shown here is derived from an EMBL/GenBank/DDBJ whole genome shotgun (WGS) entry which is preliminary data.</text>
</comment>
<sequence>MKRRVYKTLRRILRRHLIASTQLIPRRRLSAVYASGIERAELYCDVERTFRVQLDDAELQRVETFGALAAYVVRCLPAAA</sequence>
<dbReference type="Proteomes" id="UP001139193">
    <property type="component" value="Unassembled WGS sequence"/>
</dbReference>
<name>A0A9X1VD17_9BACT</name>
<accession>A0A9X1VD17</accession>
<dbReference type="InterPro" id="IPR036736">
    <property type="entry name" value="ACP-like_sf"/>
</dbReference>
<dbReference type="AlphaFoldDB" id="A0A9X1VD17"/>
<protein>
    <recommendedName>
        <fullName evidence="3">Acyl carrier protein</fullName>
    </recommendedName>
</protein>
<dbReference type="SUPFAM" id="SSF47336">
    <property type="entry name" value="ACP-like"/>
    <property type="match status" value="1"/>
</dbReference>
<dbReference type="EMBL" id="JALBGC010000001">
    <property type="protein sequence ID" value="MCI1186646.1"/>
    <property type="molecule type" value="Genomic_DNA"/>
</dbReference>
<evidence type="ECO:0000313" key="1">
    <source>
        <dbReference type="EMBL" id="MCI1186646.1"/>
    </source>
</evidence>
<evidence type="ECO:0000313" key="2">
    <source>
        <dbReference type="Proteomes" id="UP001139193"/>
    </source>
</evidence>
<evidence type="ECO:0008006" key="3">
    <source>
        <dbReference type="Google" id="ProtNLM"/>
    </source>
</evidence>
<proteinExistence type="predicted"/>
<reference evidence="1" key="1">
    <citation type="submission" date="2022-03" db="EMBL/GenBank/DDBJ databases">
        <title>Bacterial whole genome sequence for Hymenobacter sp. DH14.</title>
        <authorList>
            <person name="Le V."/>
        </authorList>
    </citation>
    <scope>NUCLEOTIDE SEQUENCE</scope>
    <source>
        <strain evidence="1">DH14</strain>
    </source>
</reference>
<dbReference type="RefSeq" id="WP_241934915.1">
    <property type="nucleotide sequence ID" value="NZ_JALBGC010000001.1"/>
</dbReference>
<gene>
    <name evidence="1" type="ORF">MON38_04395</name>
</gene>